<proteinExistence type="predicted"/>
<dbReference type="AlphaFoldDB" id="A0AAV2CLV1"/>
<dbReference type="PRINTS" id="PR00404">
    <property type="entry name" value="MADSDOMAIN"/>
</dbReference>
<evidence type="ECO:0000256" key="5">
    <source>
        <dbReference type="ARBA" id="ARBA00023242"/>
    </source>
</evidence>
<dbReference type="EMBL" id="OZ034813">
    <property type="protein sequence ID" value="CAL1357537.1"/>
    <property type="molecule type" value="Genomic_DNA"/>
</dbReference>
<keyword evidence="3" id="KW-0238">DNA-binding</keyword>
<keyword evidence="4" id="KW-0804">Transcription</keyword>
<gene>
    <name evidence="7" type="ORF">LTRI10_LOCUS5158</name>
</gene>
<keyword evidence="5" id="KW-0539">Nucleus</keyword>
<dbReference type="SMART" id="SM00432">
    <property type="entry name" value="MADS"/>
    <property type="match status" value="1"/>
</dbReference>
<dbReference type="FunFam" id="3.40.1810.10:FF:000006">
    <property type="entry name" value="Agamous-like MADS-box protein AGL62"/>
    <property type="match status" value="1"/>
</dbReference>
<comment type="subcellular location">
    <subcellularLocation>
        <location evidence="1">Nucleus</location>
    </subcellularLocation>
</comment>
<dbReference type="GO" id="GO:0005634">
    <property type="term" value="C:nucleus"/>
    <property type="evidence" value="ECO:0007669"/>
    <property type="project" value="UniProtKB-SubCell"/>
</dbReference>
<evidence type="ECO:0000256" key="4">
    <source>
        <dbReference type="ARBA" id="ARBA00023163"/>
    </source>
</evidence>
<dbReference type="SUPFAM" id="SSF55455">
    <property type="entry name" value="SRF-like"/>
    <property type="match status" value="1"/>
</dbReference>
<dbReference type="InterPro" id="IPR002100">
    <property type="entry name" value="TF_MADSbox"/>
</dbReference>
<dbReference type="GO" id="GO:0046983">
    <property type="term" value="F:protein dimerization activity"/>
    <property type="evidence" value="ECO:0007669"/>
    <property type="project" value="InterPro"/>
</dbReference>
<keyword evidence="2" id="KW-0805">Transcription regulation</keyword>
<dbReference type="Gene3D" id="3.40.1810.10">
    <property type="entry name" value="Transcription factor, MADS-box"/>
    <property type="match status" value="1"/>
</dbReference>
<dbReference type="PROSITE" id="PS50066">
    <property type="entry name" value="MADS_BOX_2"/>
    <property type="match status" value="1"/>
</dbReference>
<accession>A0AAV2CLV1</accession>
<dbReference type="InterPro" id="IPR036879">
    <property type="entry name" value="TF_MADSbox_sf"/>
</dbReference>
<reference evidence="7 8" key="1">
    <citation type="submission" date="2024-04" db="EMBL/GenBank/DDBJ databases">
        <authorList>
            <person name="Fracassetti M."/>
        </authorList>
    </citation>
    <scope>NUCLEOTIDE SEQUENCE [LARGE SCALE GENOMIC DNA]</scope>
</reference>
<dbReference type="PANTHER" id="PTHR11945:SF629">
    <property type="entry name" value="OS02G0164450 PROTEIN"/>
    <property type="match status" value="1"/>
</dbReference>
<dbReference type="InterPro" id="IPR033896">
    <property type="entry name" value="MEF2-like_N"/>
</dbReference>
<dbReference type="GO" id="GO:0000978">
    <property type="term" value="F:RNA polymerase II cis-regulatory region sequence-specific DNA binding"/>
    <property type="evidence" value="ECO:0007669"/>
    <property type="project" value="TreeGrafter"/>
</dbReference>
<feature type="domain" description="MADS-box" evidence="6">
    <location>
        <begin position="6"/>
        <end position="66"/>
    </location>
</feature>
<keyword evidence="8" id="KW-1185">Reference proteome</keyword>
<evidence type="ECO:0000256" key="3">
    <source>
        <dbReference type="ARBA" id="ARBA00023125"/>
    </source>
</evidence>
<evidence type="ECO:0000256" key="1">
    <source>
        <dbReference type="ARBA" id="ARBA00004123"/>
    </source>
</evidence>
<sequence>MDKSNSGRQKIPIRKIPKKNHLQVTFSKRRAGLFKKASELCTLCGIEIAVIVFSPAGKAYSFGHPDVGSVVGRFLAHQDPIPDGGGAHRRQSAVVKAGGGGGGLKNAQLAQILTQLEAERDHVEMVGQVMKAQESWLTRCPVDELGLDGLVRLRSELEGLKLDVAKQQRIALMEAAAAASYHSSSSQFLEVMNYSSSTGGCKF</sequence>
<dbReference type="GO" id="GO:0045944">
    <property type="term" value="P:positive regulation of transcription by RNA polymerase II"/>
    <property type="evidence" value="ECO:0007669"/>
    <property type="project" value="InterPro"/>
</dbReference>
<dbReference type="CDD" id="cd00265">
    <property type="entry name" value="MADS_MEF2_like"/>
    <property type="match status" value="1"/>
</dbReference>
<evidence type="ECO:0000259" key="6">
    <source>
        <dbReference type="PROSITE" id="PS50066"/>
    </source>
</evidence>
<dbReference type="GO" id="GO:0000981">
    <property type="term" value="F:DNA-binding transcription factor activity, RNA polymerase II-specific"/>
    <property type="evidence" value="ECO:0007669"/>
    <property type="project" value="TreeGrafter"/>
</dbReference>
<evidence type="ECO:0000313" key="7">
    <source>
        <dbReference type="EMBL" id="CAL1357537.1"/>
    </source>
</evidence>
<dbReference type="Proteomes" id="UP001497516">
    <property type="component" value="Chromosome 1"/>
</dbReference>
<dbReference type="PANTHER" id="PTHR11945">
    <property type="entry name" value="MADS BOX PROTEIN"/>
    <property type="match status" value="1"/>
</dbReference>
<evidence type="ECO:0000256" key="2">
    <source>
        <dbReference type="ARBA" id="ARBA00023015"/>
    </source>
</evidence>
<evidence type="ECO:0000313" key="8">
    <source>
        <dbReference type="Proteomes" id="UP001497516"/>
    </source>
</evidence>
<name>A0AAV2CLV1_9ROSI</name>
<organism evidence="7 8">
    <name type="scientific">Linum trigynum</name>
    <dbReference type="NCBI Taxonomy" id="586398"/>
    <lineage>
        <taxon>Eukaryota</taxon>
        <taxon>Viridiplantae</taxon>
        <taxon>Streptophyta</taxon>
        <taxon>Embryophyta</taxon>
        <taxon>Tracheophyta</taxon>
        <taxon>Spermatophyta</taxon>
        <taxon>Magnoliopsida</taxon>
        <taxon>eudicotyledons</taxon>
        <taxon>Gunneridae</taxon>
        <taxon>Pentapetalae</taxon>
        <taxon>rosids</taxon>
        <taxon>fabids</taxon>
        <taxon>Malpighiales</taxon>
        <taxon>Linaceae</taxon>
        <taxon>Linum</taxon>
    </lineage>
</organism>
<dbReference type="Pfam" id="PF00319">
    <property type="entry name" value="SRF-TF"/>
    <property type="match status" value="1"/>
</dbReference>
<protein>
    <recommendedName>
        <fullName evidence="6">MADS-box domain-containing protein</fullName>
    </recommendedName>
</protein>